<sequence>MDSGVRGRPSRLGLIIKIGPGWASHVCRHLGDPLVSIEQLIEDAAHPEGPDASFLAPGYISDHPSAEKSAHHQLYLASDSVPPHISLLHPAIIDMDCYFPTASPEAVAHAYIKDHLWHDPTITIETIGQCAAYAALSRFVVGDDLYVPPRNVSELDHILKRYTTDVLHSLVSQARDSELRTALPRARQIAASSLNTVLRNPELLESLLIRHSPPENDVVALPTSSAMDNSISSSRRIPTA</sequence>
<dbReference type="EMBL" id="AZST01000264">
    <property type="protein sequence ID" value="KEP50316.1"/>
    <property type="molecule type" value="Genomic_DNA"/>
</dbReference>
<keyword evidence="3" id="KW-1185">Reference proteome</keyword>
<dbReference type="OrthoDB" id="3229989at2759"/>
<feature type="compositionally biased region" description="Polar residues" evidence="1">
    <location>
        <begin position="222"/>
        <end position="240"/>
    </location>
</feature>
<dbReference type="Proteomes" id="UP000027456">
    <property type="component" value="Unassembled WGS sequence"/>
</dbReference>
<proteinExistence type="predicted"/>
<evidence type="ECO:0000256" key="1">
    <source>
        <dbReference type="SAM" id="MobiDB-lite"/>
    </source>
</evidence>
<name>A0A074RT98_9AGAM</name>
<evidence type="ECO:0000313" key="3">
    <source>
        <dbReference type="Proteomes" id="UP000027456"/>
    </source>
</evidence>
<dbReference type="HOGENOM" id="CLU_1156943_0_0_1"/>
<comment type="caution">
    <text evidence="2">The sequence shown here is derived from an EMBL/GenBank/DDBJ whole genome shotgun (WGS) entry which is preliminary data.</text>
</comment>
<accession>A0A074RT98</accession>
<evidence type="ECO:0000313" key="2">
    <source>
        <dbReference type="EMBL" id="KEP50316.1"/>
    </source>
</evidence>
<feature type="region of interest" description="Disordered" evidence="1">
    <location>
        <begin position="220"/>
        <end position="240"/>
    </location>
</feature>
<gene>
    <name evidence="2" type="ORF">V565_082140</name>
</gene>
<reference evidence="2 3" key="1">
    <citation type="submission" date="2013-12" db="EMBL/GenBank/DDBJ databases">
        <authorList>
            <person name="Cubeta M."/>
            <person name="Pakala S."/>
            <person name="Fedorova N."/>
            <person name="Thomas E."/>
            <person name="Dean R."/>
            <person name="Jabaji S."/>
            <person name="Neate S."/>
            <person name="Toda T."/>
            <person name="Tavantzis S."/>
            <person name="Vilgalys R."/>
            <person name="Bharathan N."/>
            <person name="Pakala S."/>
            <person name="Losada L.S."/>
            <person name="Zafar N."/>
            <person name="Nierman W."/>
        </authorList>
    </citation>
    <scope>NUCLEOTIDE SEQUENCE [LARGE SCALE GENOMIC DNA]</scope>
    <source>
        <strain evidence="2 3">123E</strain>
    </source>
</reference>
<protein>
    <submittedName>
        <fullName evidence="2">Uncharacterized protein</fullName>
    </submittedName>
</protein>
<organism evidence="2 3">
    <name type="scientific">Rhizoctonia solani 123E</name>
    <dbReference type="NCBI Taxonomy" id="1423351"/>
    <lineage>
        <taxon>Eukaryota</taxon>
        <taxon>Fungi</taxon>
        <taxon>Dikarya</taxon>
        <taxon>Basidiomycota</taxon>
        <taxon>Agaricomycotina</taxon>
        <taxon>Agaricomycetes</taxon>
        <taxon>Cantharellales</taxon>
        <taxon>Ceratobasidiaceae</taxon>
        <taxon>Rhizoctonia</taxon>
    </lineage>
</organism>
<dbReference type="AlphaFoldDB" id="A0A074RT98"/>